<dbReference type="InterPro" id="IPR028082">
    <property type="entry name" value="Peripla_BP_I"/>
</dbReference>
<dbReference type="SUPFAM" id="SSF53822">
    <property type="entry name" value="Periplasmic binding protein-like I"/>
    <property type="match status" value="1"/>
</dbReference>
<dbReference type="Gene3D" id="3.40.50.2300">
    <property type="match status" value="1"/>
</dbReference>
<dbReference type="InterPro" id="IPR010982">
    <property type="entry name" value="Lambda_DNA-bd_dom_sf"/>
</dbReference>
<dbReference type="Proteomes" id="UP001157091">
    <property type="component" value="Unassembled WGS sequence"/>
</dbReference>
<reference evidence="7" key="1">
    <citation type="journal article" date="2019" name="Int. J. Syst. Evol. Microbiol.">
        <title>The Global Catalogue of Microorganisms (GCM) 10K type strain sequencing project: providing services to taxonomists for standard genome sequencing and annotation.</title>
        <authorList>
            <consortium name="The Broad Institute Genomics Platform"/>
            <consortium name="The Broad Institute Genome Sequencing Center for Infectious Disease"/>
            <person name="Wu L."/>
            <person name="Ma J."/>
        </authorList>
    </citation>
    <scope>NUCLEOTIDE SEQUENCE [LARGE SCALE GENOMIC DNA]</scope>
    <source>
        <strain evidence="7">NBRC 106348</strain>
    </source>
</reference>
<feature type="domain" description="HTH lacI-type" evidence="5">
    <location>
        <begin position="14"/>
        <end position="68"/>
    </location>
</feature>
<dbReference type="Pfam" id="PF00356">
    <property type="entry name" value="LacI"/>
    <property type="match status" value="1"/>
</dbReference>
<dbReference type="PANTHER" id="PTHR30146">
    <property type="entry name" value="LACI-RELATED TRANSCRIPTIONAL REPRESSOR"/>
    <property type="match status" value="1"/>
</dbReference>
<accession>A0ABQ6HYZ0</accession>
<gene>
    <name evidence="6" type="ORF">GCM10025864_09510</name>
</gene>
<keyword evidence="7" id="KW-1185">Reference proteome</keyword>
<dbReference type="EMBL" id="BSUK01000001">
    <property type="protein sequence ID" value="GMA23192.1"/>
    <property type="molecule type" value="Genomic_DNA"/>
</dbReference>
<dbReference type="Gene3D" id="1.10.260.40">
    <property type="entry name" value="lambda repressor-like DNA-binding domains"/>
    <property type="match status" value="1"/>
</dbReference>
<dbReference type="PANTHER" id="PTHR30146:SF109">
    <property type="entry name" value="HTH-TYPE TRANSCRIPTIONAL REGULATOR GALS"/>
    <property type="match status" value="1"/>
</dbReference>
<name>A0ABQ6HYZ0_9MICO</name>
<organism evidence="6 7">
    <name type="scientific">Luteimicrobium album</name>
    <dbReference type="NCBI Taxonomy" id="1054550"/>
    <lineage>
        <taxon>Bacteria</taxon>
        <taxon>Bacillati</taxon>
        <taxon>Actinomycetota</taxon>
        <taxon>Actinomycetes</taxon>
        <taxon>Micrococcales</taxon>
        <taxon>Luteimicrobium</taxon>
    </lineage>
</organism>
<protein>
    <recommendedName>
        <fullName evidence="5">HTH lacI-type domain-containing protein</fullName>
    </recommendedName>
</protein>
<dbReference type="InterPro" id="IPR000843">
    <property type="entry name" value="HTH_LacI"/>
</dbReference>
<evidence type="ECO:0000256" key="3">
    <source>
        <dbReference type="ARBA" id="ARBA00023163"/>
    </source>
</evidence>
<keyword evidence="3" id="KW-0804">Transcription</keyword>
<dbReference type="InterPro" id="IPR001761">
    <property type="entry name" value="Peripla_BP/Lac1_sug-bd_dom"/>
</dbReference>
<evidence type="ECO:0000259" key="5">
    <source>
        <dbReference type="PROSITE" id="PS50932"/>
    </source>
</evidence>
<evidence type="ECO:0000256" key="4">
    <source>
        <dbReference type="SAM" id="MobiDB-lite"/>
    </source>
</evidence>
<comment type="caution">
    <text evidence="6">The sequence shown here is derived from an EMBL/GenBank/DDBJ whole genome shotgun (WGS) entry which is preliminary data.</text>
</comment>
<dbReference type="PROSITE" id="PS50932">
    <property type="entry name" value="HTH_LACI_2"/>
    <property type="match status" value="1"/>
</dbReference>
<dbReference type="Pfam" id="PF00532">
    <property type="entry name" value="Peripla_BP_1"/>
    <property type="match status" value="1"/>
</dbReference>
<dbReference type="SUPFAM" id="SSF47413">
    <property type="entry name" value="lambda repressor-like DNA-binding domains"/>
    <property type="match status" value="1"/>
</dbReference>
<keyword evidence="2" id="KW-0238">DNA-binding</keyword>
<keyword evidence="1" id="KW-0805">Transcription regulation</keyword>
<evidence type="ECO:0000313" key="6">
    <source>
        <dbReference type="EMBL" id="GMA23192.1"/>
    </source>
</evidence>
<dbReference type="CDD" id="cd01392">
    <property type="entry name" value="HTH_LacI"/>
    <property type="match status" value="1"/>
</dbReference>
<evidence type="ECO:0000256" key="2">
    <source>
        <dbReference type="ARBA" id="ARBA00023125"/>
    </source>
</evidence>
<dbReference type="SMART" id="SM00354">
    <property type="entry name" value="HTH_LACI"/>
    <property type="match status" value="1"/>
</dbReference>
<evidence type="ECO:0000256" key="1">
    <source>
        <dbReference type="ARBA" id="ARBA00023015"/>
    </source>
</evidence>
<proteinExistence type="predicted"/>
<dbReference type="CDD" id="cd06267">
    <property type="entry name" value="PBP1_LacI_sugar_binding-like"/>
    <property type="match status" value="1"/>
</dbReference>
<feature type="region of interest" description="Disordered" evidence="4">
    <location>
        <begin position="209"/>
        <end position="255"/>
    </location>
</feature>
<sequence length="255" mass="26292">MSVMTEERGAASSPNIQRVAEAAGVSKTTVSHVLSGKRPVAPETQARVRRVMDELGFRPNFYAQALNSTRTHTIGLIVQDLTNPYYPALARGLQAAVAASGDVVMLFDATAGGALTKTFVDNLQQRRADGVVVAVGGFDAEIELLQRSGVAVVAIGAGGHDVPVDWVSADDARIGADATSVLQRAGHTRIGLISGPAGVEPGRAVAKGSCACSRGPRRPGSSRATGTVSRAPGRSASSWAVPRATARRPSSAPTT</sequence>
<evidence type="ECO:0000313" key="7">
    <source>
        <dbReference type="Proteomes" id="UP001157091"/>
    </source>
</evidence>